<proteinExistence type="predicted"/>
<name>A0A2S3H7R3_9POAL</name>
<dbReference type="Gramene" id="PAN17088">
    <property type="protein sequence ID" value="PAN17088"/>
    <property type="gene ID" value="PAHAL_3G105100"/>
</dbReference>
<dbReference type="Proteomes" id="UP000243499">
    <property type="component" value="Chromosome 3"/>
</dbReference>
<sequence>MTLQPKISTVTQPKQMTREPLDCCLPSGINHGQMVFVDTTGERNQRTIFV</sequence>
<dbReference type="EMBL" id="CM008048">
    <property type="protein sequence ID" value="PAN17088.2"/>
    <property type="molecule type" value="Genomic_DNA"/>
</dbReference>
<protein>
    <submittedName>
        <fullName evidence="1">Uncharacterized protein</fullName>
    </submittedName>
</protein>
<organism evidence="1">
    <name type="scientific">Panicum hallii</name>
    <dbReference type="NCBI Taxonomy" id="206008"/>
    <lineage>
        <taxon>Eukaryota</taxon>
        <taxon>Viridiplantae</taxon>
        <taxon>Streptophyta</taxon>
        <taxon>Embryophyta</taxon>
        <taxon>Tracheophyta</taxon>
        <taxon>Spermatophyta</taxon>
        <taxon>Magnoliopsida</taxon>
        <taxon>Liliopsida</taxon>
        <taxon>Poales</taxon>
        <taxon>Poaceae</taxon>
        <taxon>PACMAD clade</taxon>
        <taxon>Panicoideae</taxon>
        <taxon>Panicodae</taxon>
        <taxon>Paniceae</taxon>
        <taxon>Panicinae</taxon>
        <taxon>Panicum</taxon>
        <taxon>Panicum sect. Panicum</taxon>
    </lineage>
</organism>
<accession>A0A2S3H7R3</accession>
<gene>
    <name evidence="1" type="ORF">PAHAL_3G105100</name>
</gene>
<reference evidence="1" key="1">
    <citation type="submission" date="2018-04" db="EMBL/GenBank/DDBJ databases">
        <title>WGS assembly of Panicum hallii.</title>
        <authorList>
            <person name="Lovell J."/>
            <person name="Jenkins J."/>
            <person name="Lowry D."/>
            <person name="Mamidi S."/>
            <person name="Sreedasyam A."/>
            <person name="Weng X."/>
            <person name="Barry K."/>
            <person name="Bonette J."/>
            <person name="Campitelli B."/>
            <person name="Daum C."/>
            <person name="Gordon S."/>
            <person name="Gould B."/>
            <person name="Lipzen A."/>
            <person name="Macqueen A."/>
            <person name="Palacio-Mejia J."/>
            <person name="Plott C."/>
            <person name="Shakirov E."/>
            <person name="Shu S."/>
            <person name="Yoshinaga Y."/>
            <person name="Zane M."/>
            <person name="Rokhsar D."/>
            <person name="Grimwood J."/>
            <person name="Schmutz J."/>
            <person name="Juenger T."/>
        </authorList>
    </citation>
    <scope>NUCLEOTIDE SEQUENCE [LARGE SCALE GENOMIC DNA]</scope>
    <source>
        <strain evidence="1">FIL2</strain>
    </source>
</reference>
<dbReference type="AlphaFoldDB" id="A0A2S3H7R3"/>
<evidence type="ECO:0000313" key="1">
    <source>
        <dbReference type="EMBL" id="PAN17088.2"/>
    </source>
</evidence>